<dbReference type="SMART" id="SM00858">
    <property type="entry name" value="SAF"/>
    <property type="match status" value="1"/>
</dbReference>
<keyword evidence="1" id="KW-0472">Membrane</keyword>
<reference evidence="3" key="2">
    <citation type="submission" date="2020-09" db="EMBL/GenBank/DDBJ databases">
        <authorList>
            <person name="Sun Q."/>
            <person name="Ohkuma M."/>
        </authorList>
    </citation>
    <scope>NUCLEOTIDE SEQUENCE</scope>
    <source>
        <strain evidence="3">JCM 4637</strain>
    </source>
</reference>
<dbReference type="InterPro" id="IPR013974">
    <property type="entry name" value="SAF"/>
</dbReference>
<reference evidence="3" key="1">
    <citation type="journal article" date="2014" name="Int. J. Syst. Evol. Microbiol.">
        <title>Complete genome sequence of Corynebacterium casei LMG S-19264T (=DSM 44701T), isolated from a smear-ripened cheese.</title>
        <authorList>
            <consortium name="US DOE Joint Genome Institute (JGI-PGF)"/>
            <person name="Walter F."/>
            <person name="Albersmeier A."/>
            <person name="Kalinowski J."/>
            <person name="Ruckert C."/>
        </authorList>
    </citation>
    <scope>NUCLEOTIDE SEQUENCE</scope>
    <source>
        <strain evidence="3">JCM 4637</strain>
    </source>
</reference>
<dbReference type="AlphaFoldDB" id="A0A918XA67"/>
<dbReference type="CDD" id="cd11614">
    <property type="entry name" value="SAF_CpaB_FlgA_like"/>
    <property type="match status" value="1"/>
</dbReference>
<evidence type="ECO:0000256" key="1">
    <source>
        <dbReference type="SAM" id="Phobius"/>
    </source>
</evidence>
<name>A0A918XA67_9ACTN</name>
<dbReference type="RefSeq" id="WP_229898600.1">
    <property type="nucleotide sequence ID" value="NZ_BMVC01000031.1"/>
</dbReference>
<sequence>MSKTATKPVVPAQQHTAPAVAVGVKARRRRPAMAALGVALIAAGGLGGFLAFQETGHRTPVLAVARAVQAGDVIRDTDLVVASVALDPALKPVAAADRDTVVGKRAAAALIPGALLAKGQVTDRALVQPGEQLVGIGLKPAQLPASRLSPGDTVIVVSTPSEAARAAQDSTGKNGVAKAPQTVTARVVRVGDRAANTGEVVVDVAVPAADGPALAAQAATGNVALTLDAGGSR</sequence>
<feature type="transmembrane region" description="Helical" evidence="1">
    <location>
        <begin position="32"/>
        <end position="52"/>
    </location>
</feature>
<comment type="caution">
    <text evidence="3">The sequence shown here is derived from an EMBL/GenBank/DDBJ whole genome shotgun (WGS) entry which is preliminary data.</text>
</comment>
<organism evidence="3 4">
    <name type="scientific">Streptomyces finlayi</name>
    <dbReference type="NCBI Taxonomy" id="67296"/>
    <lineage>
        <taxon>Bacteria</taxon>
        <taxon>Bacillati</taxon>
        <taxon>Actinomycetota</taxon>
        <taxon>Actinomycetes</taxon>
        <taxon>Kitasatosporales</taxon>
        <taxon>Streptomycetaceae</taxon>
        <taxon>Streptomyces</taxon>
    </lineage>
</organism>
<feature type="domain" description="SAF" evidence="2">
    <location>
        <begin position="59"/>
        <end position="122"/>
    </location>
</feature>
<dbReference type="Proteomes" id="UP000638353">
    <property type="component" value="Unassembled WGS sequence"/>
</dbReference>
<keyword evidence="1" id="KW-1133">Transmembrane helix</keyword>
<accession>A0A918XA67</accession>
<keyword evidence="1" id="KW-0812">Transmembrane</keyword>
<evidence type="ECO:0000313" key="4">
    <source>
        <dbReference type="Proteomes" id="UP000638353"/>
    </source>
</evidence>
<dbReference type="Pfam" id="PF08666">
    <property type="entry name" value="SAF"/>
    <property type="match status" value="1"/>
</dbReference>
<gene>
    <name evidence="3" type="ORF">GCM10010334_82070</name>
</gene>
<dbReference type="EMBL" id="BMVC01000031">
    <property type="protein sequence ID" value="GHD18853.1"/>
    <property type="molecule type" value="Genomic_DNA"/>
</dbReference>
<evidence type="ECO:0000313" key="3">
    <source>
        <dbReference type="EMBL" id="GHD18853.1"/>
    </source>
</evidence>
<evidence type="ECO:0000259" key="2">
    <source>
        <dbReference type="SMART" id="SM00858"/>
    </source>
</evidence>
<proteinExistence type="predicted"/>
<protein>
    <recommendedName>
        <fullName evidence="2">SAF domain-containing protein</fullName>
    </recommendedName>
</protein>